<dbReference type="Pfam" id="PF26049">
    <property type="entry name" value="RLMG_N"/>
    <property type="match status" value="1"/>
</dbReference>
<dbReference type="Gene3D" id="3.40.50.150">
    <property type="entry name" value="Vaccinia Virus protein VP39"/>
    <property type="match status" value="1"/>
</dbReference>
<dbReference type="AlphaFoldDB" id="A0A376TVI7"/>
<feature type="domain" description="RlmG N-terminal" evidence="2">
    <location>
        <begin position="1"/>
        <end position="175"/>
    </location>
</feature>
<evidence type="ECO:0000256" key="1">
    <source>
        <dbReference type="ARBA" id="ARBA00022603"/>
    </source>
</evidence>
<dbReference type="PANTHER" id="PTHR47816:SF5">
    <property type="entry name" value="RIBOSOMAL RNA LARGE SUBUNIT METHYLTRANSFERASE G"/>
    <property type="match status" value="1"/>
</dbReference>
<organism evidence="3 4">
    <name type="scientific">Escherichia coli</name>
    <dbReference type="NCBI Taxonomy" id="562"/>
    <lineage>
        <taxon>Bacteria</taxon>
        <taxon>Pseudomonadati</taxon>
        <taxon>Pseudomonadota</taxon>
        <taxon>Gammaproteobacteria</taxon>
        <taxon>Enterobacterales</taxon>
        <taxon>Enterobacteriaceae</taxon>
        <taxon>Escherichia</taxon>
    </lineage>
</organism>
<keyword evidence="3" id="KW-0808">Transferase</keyword>
<accession>A0A376TVI7</accession>
<gene>
    <name evidence="3" type="primary">ygjO</name>
    <name evidence="3" type="ORF">NCTC8622_00171</name>
</gene>
<dbReference type="InterPro" id="IPR046977">
    <property type="entry name" value="RsmC/RlmG"/>
</dbReference>
<proteinExistence type="predicted"/>
<sequence>MSHLDNGFRSLTLQRFPATDDVNPLQAWEAADEYLLQQLDDTEIRGPVLILNDAFGALSCALAEHKPYSIGDSYISELATRENLRLNGIDESSVKFLDSTADYPQQPGVVLIKVPKTLALLEQQLRALRKVVTSDTRIIAGAKARDIHTSTLELFEKVLGPTTTTLAWKKARLIIALSMNRRWPMRRRPLAGSWKVLTGLSTTMRMSSPAPGWILAHASLCNICQRISKVRLSISAVVTALLA</sequence>
<keyword evidence="1 3" id="KW-0489">Methyltransferase</keyword>
<evidence type="ECO:0000313" key="4">
    <source>
        <dbReference type="Proteomes" id="UP000254079"/>
    </source>
</evidence>
<dbReference type="InterPro" id="IPR029063">
    <property type="entry name" value="SAM-dependent_MTases_sf"/>
</dbReference>
<protein>
    <submittedName>
        <fullName evidence="3">Enzyme</fullName>
        <ecNumber evidence="3">2.1.1.174</ecNumber>
    </submittedName>
</protein>
<dbReference type="Proteomes" id="UP000254079">
    <property type="component" value="Unassembled WGS sequence"/>
</dbReference>
<dbReference type="PANTHER" id="PTHR47816">
    <property type="entry name" value="RIBOSOMAL RNA SMALL SUBUNIT METHYLTRANSFERASE C"/>
    <property type="match status" value="1"/>
</dbReference>
<reference evidence="3 4" key="1">
    <citation type="submission" date="2018-06" db="EMBL/GenBank/DDBJ databases">
        <authorList>
            <consortium name="Pathogen Informatics"/>
            <person name="Doyle S."/>
        </authorList>
    </citation>
    <scope>NUCLEOTIDE SEQUENCE [LARGE SCALE GENOMIC DNA]</scope>
    <source>
        <strain evidence="3 4">NCTC8622</strain>
    </source>
</reference>
<dbReference type="InterPro" id="IPR058679">
    <property type="entry name" value="RlmG_N"/>
</dbReference>
<dbReference type="EC" id="2.1.1.174" evidence="3"/>
<name>A0A376TVI7_ECOLX</name>
<dbReference type="GO" id="GO:0052916">
    <property type="term" value="F:23S rRNA (guanine(1835)-N(2))-methyltransferase activity"/>
    <property type="evidence" value="ECO:0007669"/>
    <property type="project" value="UniProtKB-EC"/>
</dbReference>
<dbReference type="EMBL" id="UGCP01000002">
    <property type="protein sequence ID" value="STI81246.1"/>
    <property type="molecule type" value="Genomic_DNA"/>
</dbReference>
<evidence type="ECO:0000313" key="3">
    <source>
        <dbReference type="EMBL" id="STI81246.1"/>
    </source>
</evidence>
<evidence type="ECO:0000259" key="2">
    <source>
        <dbReference type="Pfam" id="PF26049"/>
    </source>
</evidence>